<proteinExistence type="predicted"/>
<sequence length="208" mass="22665">MNNPGPSHWTAVKKIFGYLKATKNIGICFGGSSCTTSLIGFSDAEFAADIFTKALPPERYRRLRSQLGLFETTECSSVPRRRSTCKPGSWQTPGWPGRHHPGLAGRPSTEGQEAAGHGEGLLDERPDAAAGPATGRCTHKRRGTVGPSRVGWMGQGVYRQPHRHISLVPGESAAPEQRPADVDRKFIYSFHLLGNWVMSRAQGAGGWW</sequence>
<keyword evidence="3" id="KW-1185">Reference proteome</keyword>
<evidence type="ECO:0000256" key="1">
    <source>
        <dbReference type="SAM" id="MobiDB-lite"/>
    </source>
</evidence>
<organism evidence="2 3">
    <name type="scientific">Cordylochernes scorpioides</name>
    <dbReference type="NCBI Taxonomy" id="51811"/>
    <lineage>
        <taxon>Eukaryota</taxon>
        <taxon>Metazoa</taxon>
        <taxon>Ecdysozoa</taxon>
        <taxon>Arthropoda</taxon>
        <taxon>Chelicerata</taxon>
        <taxon>Arachnida</taxon>
        <taxon>Pseudoscorpiones</taxon>
        <taxon>Cheliferoidea</taxon>
        <taxon>Chernetidae</taxon>
        <taxon>Cordylochernes</taxon>
    </lineage>
</organism>
<gene>
    <name evidence="2" type="ORF">LAZ67_9000412</name>
</gene>
<dbReference type="Proteomes" id="UP001235939">
    <property type="component" value="Chromosome 09"/>
</dbReference>
<accession>A0ABY6KSG7</accession>
<reference evidence="2 3" key="1">
    <citation type="submission" date="2022-01" db="EMBL/GenBank/DDBJ databases">
        <title>A chromosomal length assembly of Cordylochernes scorpioides.</title>
        <authorList>
            <person name="Zeh D."/>
            <person name="Zeh J."/>
        </authorList>
    </citation>
    <scope>NUCLEOTIDE SEQUENCE [LARGE SCALE GENOMIC DNA]</scope>
    <source>
        <strain evidence="2">IN4F17</strain>
        <tissue evidence="2">Whole Body</tissue>
    </source>
</reference>
<dbReference type="EMBL" id="CP092871">
    <property type="protein sequence ID" value="UYV71786.1"/>
    <property type="molecule type" value="Genomic_DNA"/>
</dbReference>
<protein>
    <submittedName>
        <fullName evidence="2">Uncharacterized protein</fullName>
    </submittedName>
</protein>
<evidence type="ECO:0000313" key="3">
    <source>
        <dbReference type="Proteomes" id="UP001235939"/>
    </source>
</evidence>
<name>A0ABY6KSG7_9ARAC</name>
<evidence type="ECO:0000313" key="2">
    <source>
        <dbReference type="EMBL" id="UYV71786.1"/>
    </source>
</evidence>
<feature type="region of interest" description="Disordered" evidence="1">
    <location>
        <begin position="80"/>
        <end position="151"/>
    </location>
</feature>